<dbReference type="InterPro" id="IPR006408">
    <property type="entry name" value="P-type_ATPase_IIB"/>
</dbReference>
<comment type="catalytic activity">
    <reaction evidence="13">
        <text>Ca(2+)(in) + ATP + H2O = Ca(2+)(out) + ADP + phosphate + H(+)</text>
        <dbReference type="Rhea" id="RHEA:18105"/>
        <dbReference type="ChEBI" id="CHEBI:15377"/>
        <dbReference type="ChEBI" id="CHEBI:15378"/>
        <dbReference type="ChEBI" id="CHEBI:29108"/>
        <dbReference type="ChEBI" id="CHEBI:30616"/>
        <dbReference type="ChEBI" id="CHEBI:43474"/>
        <dbReference type="ChEBI" id="CHEBI:456216"/>
        <dbReference type="EC" id="7.2.2.10"/>
    </reaction>
</comment>
<evidence type="ECO:0000256" key="4">
    <source>
        <dbReference type="ARBA" id="ARBA00022692"/>
    </source>
</evidence>
<evidence type="ECO:0000313" key="17">
    <source>
        <dbReference type="Proteomes" id="UP000001593"/>
    </source>
</evidence>
<keyword evidence="3 13" id="KW-0109">Calcium transport</keyword>
<dbReference type="SUPFAM" id="SSF81660">
    <property type="entry name" value="Metal cation-transporting ATPase, ATP-binding domain N"/>
    <property type="match status" value="1"/>
</dbReference>
<dbReference type="SUPFAM" id="SSF56784">
    <property type="entry name" value="HAD-like"/>
    <property type="match status" value="1"/>
</dbReference>
<feature type="transmembrane region" description="Helical" evidence="13">
    <location>
        <begin position="942"/>
        <end position="963"/>
    </location>
</feature>
<evidence type="ECO:0000256" key="11">
    <source>
        <dbReference type="ARBA" id="ARBA00023065"/>
    </source>
</evidence>
<dbReference type="SUPFAM" id="SSF81665">
    <property type="entry name" value="Calcium ATPase, transmembrane domain M"/>
    <property type="match status" value="1"/>
</dbReference>
<dbReference type="Pfam" id="PF00122">
    <property type="entry name" value="E1-E2_ATPase"/>
    <property type="match status" value="1"/>
</dbReference>
<feature type="transmembrane region" description="Helical" evidence="13">
    <location>
        <begin position="95"/>
        <end position="114"/>
    </location>
</feature>
<dbReference type="PANTHER" id="PTHR24093:SF369">
    <property type="entry name" value="CALCIUM-TRANSPORTING ATPASE"/>
    <property type="match status" value="1"/>
</dbReference>
<dbReference type="Pfam" id="PF13246">
    <property type="entry name" value="Cation_ATPase"/>
    <property type="match status" value="1"/>
</dbReference>
<keyword evidence="10 13" id="KW-1133">Transmembrane helix</keyword>
<protein>
    <recommendedName>
        <fullName evidence="13">Calcium-transporting ATPase</fullName>
        <ecNumber evidence="13">7.2.2.10</ecNumber>
    </recommendedName>
</protein>
<dbReference type="NCBIfam" id="TIGR01517">
    <property type="entry name" value="ATPase-IIB_Ca"/>
    <property type="match status" value="1"/>
</dbReference>
<evidence type="ECO:0000256" key="1">
    <source>
        <dbReference type="ARBA" id="ARBA00004127"/>
    </source>
</evidence>
<keyword evidence="12 13" id="KW-0472">Membrane</keyword>
<dbReference type="InterPro" id="IPR004014">
    <property type="entry name" value="ATPase_P-typ_cation-transptr_N"/>
</dbReference>
<feature type="transmembrane region" description="Helical" evidence="13">
    <location>
        <begin position="352"/>
        <end position="382"/>
    </location>
</feature>
<comment type="similarity">
    <text evidence="13">Belongs to the cation transport ATPase (P-type) (TC 3.A.3) family.</text>
</comment>
<evidence type="ECO:0000313" key="16">
    <source>
        <dbReference type="EMBL" id="EDO41774.1"/>
    </source>
</evidence>
<reference evidence="16 17" key="1">
    <citation type="journal article" date="2007" name="Science">
        <title>Sea anemone genome reveals ancestral eumetazoan gene repertoire and genomic organization.</title>
        <authorList>
            <person name="Putnam N.H."/>
            <person name="Srivastava M."/>
            <person name="Hellsten U."/>
            <person name="Dirks B."/>
            <person name="Chapman J."/>
            <person name="Salamov A."/>
            <person name="Terry A."/>
            <person name="Shapiro H."/>
            <person name="Lindquist E."/>
            <person name="Kapitonov V.V."/>
            <person name="Jurka J."/>
            <person name="Genikhovich G."/>
            <person name="Grigoriev I.V."/>
            <person name="Lucas S.M."/>
            <person name="Steele R.E."/>
            <person name="Finnerty J.R."/>
            <person name="Technau U."/>
            <person name="Martindale M.Q."/>
            <person name="Rokhsar D.S."/>
        </authorList>
    </citation>
    <scope>NUCLEOTIDE SEQUENCE [LARGE SCALE GENOMIC DNA]</scope>
    <source>
        <strain evidence="17">CH2 X CH6</strain>
    </source>
</reference>
<comment type="function">
    <text evidence="13">Catalyzes the hydrolysis of ATP coupled with the transport of calcium.</text>
</comment>
<dbReference type="HOGENOM" id="CLU_002360_9_0_1"/>
<dbReference type="SUPFAM" id="SSF81653">
    <property type="entry name" value="Calcium ATPase, transduction domain A"/>
    <property type="match status" value="1"/>
</dbReference>
<gene>
    <name evidence="16" type="ORF">NEMVEDRAFT_v1g166010</name>
</gene>
<evidence type="ECO:0000256" key="14">
    <source>
        <dbReference type="SAM" id="MobiDB-lite"/>
    </source>
</evidence>
<keyword evidence="11 13" id="KW-0406">Ion transport</keyword>
<evidence type="ECO:0000256" key="13">
    <source>
        <dbReference type="RuleBase" id="RU361146"/>
    </source>
</evidence>
<proteinExistence type="inferred from homology"/>
<evidence type="ECO:0000256" key="7">
    <source>
        <dbReference type="ARBA" id="ARBA00022837"/>
    </source>
</evidence>
<dbReference type="InterPro" id="IPR059000">
    <property type="entry name" value="ATPase_P-type_domA"/>
</dbReference>
<dbReference type="PRINTS" id="PR00120">
    <property type="entry name" value="HATPASE"/>
</dbReference>
<dbReference type="InterPro" id="IPR023298">
    <property type="entry name" value="ATPase_P-typ_TM_dom_sf"/>
</dbReference>
<keyword evidence="6 13" id="KW-0547">Nucleotide-binding</keyword>
<feature type="transmembrane region" description="Helical" evidence="13">
    <location>
        <begin position="975"/>
        <end position="996"/>
    </location>
</feature>
<dbReference type="GO" id="GO:0012505">
    <property type="term" value="C:endomembrane system"/>
    <property type="evidence" value="ECO:0007669"/>
    <property type="project" value="UniProtKB-SubCell"/>
</dbReference>
<dbReference type="Proteomes" id="UP000001593">
    <property type="component" value="Unassembled WGS sequence"/>
</dbReference>
<sequence>MADQVDAGVPDLAGASKQKLEEVMTSQSEHAKQFIDQNFDGMQTLIRNLRTSAFKGLTGFADNLAHRRQVYGSNEMPLARRRSLFHFLLYSMKDWILIVLVIGAIISLVLGLVYPESCKGVINGEVAWYEGVGILVMVVLMILISALSDYLRDADFRCQQKRVHMEERVTVIRDSGAVKDILKSELVVGDLCLLKAGSLVAADGVVVQSSDLVVDETLFSRSERHKSVVDPLVFAGTHVVKGTGKFIVLAVGASTQAMMQLRLGDPASPGIELQPAPAGPINNKGSQNLLEFKRHKEENATLEGKVNRVAVALGYIGIAVALITMIVIMVHFSVTNYYTNEKPAKPEDVNMYVRAFIMGMVVLVVSVPEGLPLAVTFALAFCTKMMYNKQSLVKHMDIIETMGNVSNIYCNKTGVLTEHRMRVDRMFIADQLLDGDPKVYKHKIPSELLDDLFKAISLNTSYSSQIQPAGRDHLPVQVGNKTDCSLLQLMLEMGETYQYWRDDHPEDRFVKVFAFTSERKSMTTVLEKEKDGFYVYTKGAAEILLPRCTSTITTDGKMRPFTDEDRERLRKEVMEEMHKQALKILVLACRSLSDSDKGLLEDEAKVLEDLTLMAVVGIEDPIREKVPEAIWKCDRAGIRVCMVSGDSIQTARAVAARVGILKPDEDILMYTGQEFNSYIRDPDGKVNTDRFNSMWPKLKVLARATARDKYTLVKHVMGSGVNRQGEMVAVTGAGVHDGPVLRKADVGFTMGVSGSDVAKDSADVVLLDDNFGSIVWAIKWGRNVYNTVVKFLMFQFTVTWSAFIVVVIGACVTGRSPLGATQLLWVNLIMDSLASLALTRDFPTDDLLRHQPYGRHKALIGRTLIRNVVGHVIFQLVVMFVLIFKAHEWLDIKDGFQTDTICQPSQHSSLVFTTFVFMQVFNEINSRSVHGRNMFKGIHRNIVFICIWIAQVSIQVLIVEVFTRAFNTKGMDAEQWLWCIFLGLSELIWAQVIYTFPKTWLPLFLRCGVTGHPKGRHINWIRSTSRVDQKDSGPAAAFKLNVADHPPPPATPTGVMPITPEDEHWRGPTAADERL</sequence>
<keyword evidence="9" id="KW-0460">Magnesium</keyword>
<dbReference type="STRING" id="45351.A7S3H9"/>
<dbReference type="GO" id="GO:0046872">
    <property type="term" value="F:metal ion binding"/>
    <property type="evidence" value="ECO:0007669"/>
    <property type="project" value="UniProtKB-KW"/>
</dbReference>
<feature type="transmembrane region" description="Helical" evidence="13">
    <location>
        <begin position="864"/>
        <end position="884"/>
    </location>
</feature>
<keyword evidence="5" id="KW-0479">Metal-binding</keyword>
<keyword evidence="2 13" id="KW-0813">Transport</keyword>
<feature type="region of interest" description="Disordered" evidence="14">
    <location>
        <begin position="1042"/>
        <end position="1075"/>
    </location>
</feature>
<evidence type="ECO:0000256" key="12">
    <source>
        <dbReference type="ARBA" id="ARBA00023136"/>
    </source>
</evidence>
<dbReference type="OMA" id="TAINDYW"/>
<dbReference type="GO" id="GO:0051480">
    <property type="term" value="P:regulation of cytosolic calcium ion concentration"/>
    <property type="evidence" value="ECO:0000318"/>
    <property type="project" value="GO_Central"/>
</dbReference>
<dbReference type="Gene3D" id="3.40.1110.10">
    <property type="entry name" value="Calcium-transporting ATPase, cytoplasmic domain N"/>
    <property type="match status" value="1"/>
</dbReference>
<organism evidence="16 17">
    <name type="scientific">Nematostella vectensis</name>
    <name type="common">Starlet sea anemone</name>
    <dbReference type="NCBI Taxonomy" id="45351"/>
    <lineage>
        <taxon>Eukaryota</taxon>
        <taxon>Metazoa</taxon>
        <taxon>Cnidaria</taxon>
        <taxon>Anthozoa</taxon>
        <taxon>Hexacorallia</taxon>
        <taxon>Actiniaria</taxon>
        <taxon>Edwardsiidae</taxon>
        <taxon>Nematostella</taxon>
    </lineage>
</organism>
<feature type="domain" description="Cation-transporting P-type ATPase N-terminal" evidence="15">
    <location>
        <begin position="38"/>
        <end position="112"/>
    </location>
</feature>
<evidence type="ECO:0000256" key="8">
    <source>
        <dbReference type="ARBA" id="ARBA00022840"/>
    </source>
</evidence>
<dbReference type="AlphaFoldDB" id="A7S3H9"/>
<dbReference type="InterPro" id="IPR023299">
    <property type="entry name" value="ATPase_P-typ_cyto_dom_N"/>
</dbReference>
<feature type="transmembrane region" description="Helical" evidence="13">
    <location>
        <begin position="788"/>
        <end position="810"/>
    </location>
</feature>
<dbReference type="Gene3D" id="2.70.150.10">
    <property type="entry name" value="Calcium-transporting ATPase, cytoplasmic transduction domain A"/>
    <property type="match status" value="1"/>
</dbReference>
<dbReference type="SMART" id="SM00831">
    <property type="entry name" value="Cation_ATPase_N"/>
    <property type="match status" value="1"/>
</dbReference>
<dbReference type="PhylomeDB" id="A7S3H9"/>
<evidence type="ECO:0000259" key="15">
    <source>
        <dbReference type="SMART" id="SM00831"/>
    </source>
</evidence>
<dbReference type="InterPro" id="IPR001757">
    <property type="entry name" value="P_typ_ATPase"/>
</dbReference>
<accession>A7S3H9</accession>
<dbReference type="Gene3D" id="3.40.50.1000">
    <property type="entry name" value="HAD superfamily/HAD-like"/>
    <property type="match status" value="1"/>
</dbReference>
<evidence type="ECO:0000256" key="3">
    <source>
        <dbReference type="ARBA" id="ARBA00022568"/>
    </source>
</evidence>
<keyword evidence="8 13" id="KW-0067">ATP-binding</keyword>
<dbReference type="InterPro" id="IPR006068">
    <property type="entry name" value="ATPase_P-typ_cation-transptr_C"/>
</dbReference>
<dbReference type="InterPro" id="IPR008250">
    <property type="entry name" value="ATPase_P-typ_transduc_dom_A_sf"/>
</dbReference>
<feature type="transmembrane region" description="Helical" evidence="13">
    <location>
        <begin position="309"/>
        <end position="332"/>
    </location>
</feature>
<evidence type="ECO:0000256" key="2">
    <source>
        <dbReference type="ARBA" id="ARBA00022448"/>
    </source>
</evidence>
<comment type="subcellular location">
    <subcellularLocation>
        <location evidence="1">Endomembrane system</location>
        <topology evidence="1">Multi-pass membrane protein</topology>
    </subcellularLocation>
    <subcellularLocation>
        <location evidence="13">Membrane</location>
        <topology evidence="13">Multi-pass membrane protein</topology>
    </subcellularLocation>
</comment>
<feature type="transmembrane region" description="Helical" evidence="13">
    <location>
        <begin position="126"/>
        <end position="147"/>
    </location>
</feature>
<dbReference type="GO" id="GO:0005388">
    <property type="term" value="F:P-type calcium transporter activity"/>
    <property type="evidence" value="ECO:0000318"/>
    <property type="project" value="GO_Central"/>
</dbReference>
<dbReference type="Pfam" id="PF00690">
    <property type="entry name" value="Cation_ATPase_N"/>
    <property type="match status" value="1"/>
</dbReference>
<dbReference type="PANTHER" id="PTHR24093">
    <property type="entry name" value="CATION TRANSPORTING ATPASE"/>
    <property type="match status" value="1"/>
</dbReference>
<dbReference type="Gene3D" id="1.20.1110.10">
    <property type="entry name" value="Calcium-transporting ATPase, transmembrane domain"/>
    <property type="match status" value="2"/>
</dbReference>
<keyword evidence="17" id="KW-1185">Reference proteome</keyword>
<dbReference type="InterPro" id="IPR023214">
    <property type="entry name" value="HAD_sf"/>
</dbReference>
<comment type="caution">
    <text evidence="13">Lacks conserved residue(s) required for the propagation of feature annotation.</text>
</comment>
<evidence type="ECO:0000256" key="9">
    <source>
        <dbReference type="ARBA" id="ARBA00022842"/>
    </source>
</evidence>
<name>A7S3H9_NEMVE</name>
<dbReference type="EMBL" id="DS469573">
    <property type="protein sequence ID" value="EDO41774.1"/>
    <property type="molecule type" value="Genomic_DNA"/>
</dbReference>
<dbReference type="InParanoid" id="A7S3H9"/>
<evidence type="ECO:0000256" key="6">
    <source>
        <dbReference type="ARBA" id="ARBA00022741"/>
    </source>
</evidence>
<dbReference type="KEGG" id="nve:5513588"/>
<feature type="compositionally biased region" description="Basic and acidic residues" evidence="14">
    <location>
        <begin position="1061"/>
        <end position="1075"/>
    </location>
</feature>
<dbReference type="EC" id="7.2.2.10" evidence="13"/>
<keyword evidence="4 13" id="KW-0812">Transmembrane</keyword>
<evidence type="ECO:0000256" key="5">
    <source>
        <dbReference type="ARBA" id="ARBA00022723"/>
    </source>
</evidence>
<dbReference type="GO" id="GO:0016887">
    <property type="term" value="F:ATP hydrolysis activity"/>
    <property type="evidence" value="ECO:0007669"/>
    <property type="project" value="InterPro"/>
</dbReference>
<evidence type="ECO:0000256" key="10">
    <source>
        <dbReference type="ARBA" id="ARBA00022989"/>
    </source>
</evidence>
<dbReference type="GO" id="GO:0005886">
    <property type="term" value="C:plasma membrane"/>
    <property type="evidence" value="ECO:0000318"/>
    <property type="project" value="GO_Central"/>
</dbReference>
<dbReference type="GO" id="GO:0005524">
    <property type="term" value="F:ATP binding"/>
    <property type="evidence" value="ECO:0007669"/>
    <property type="project" value="UniProtKB-KW"/>
</dbReference>
<dbReference type="eggNOG" id="KOG0204">
    <property type="taxonomic scope" value="Eukaryota"/>
</dbReference>
<dbReference type="PRINTS" id="PR00119">
    <property type="entry name" value="CATATPASE"/>
</dbReference>
<keyword evidence="7 13" id="KW-0106">Calcium</keyword>
<dbReference type="InterPro" id="IPR036412">
    <property type="entry name" value="HAD-like_sf"/>
</dbReference>
<dbReference type="Pfam" id="PF00689">
    <property type="entry name" value="Cation_ATPase_C"/>
    <property type="match status" value="1"/>
</dbReference>